<feature type="transmembrane region" description="Helical" evidence="1">
    <location>
        <begin position="107"/>
        <end position="128"/>
    </location>
</feature>
<dbReference type="Proteomes" id="UP000807306">
    <property type="component" value="Unassembled WGS sequence"/>
</dbReference>
<feature type="transmembrane region" description="Helical" evidence="1">
    <location>
        <begin position="225"/>
        <end position="242"/>
    </location>
</feature>
<accession>A0A9P6EN81</accession>
<reference evidence="3" key="1">
    <citation type="submission" date="2020-11" db="EMBL/GenBank/DDBJ databases">
        <authorList>
            <consortium name="DOE Joint Genome Institute"/>
            <person name="Ahrendt S."/>
            <person name="Riley R."/>
            <person name="Andreopoulos W."/>
            <person name="Labutti K."/>
            <person name="Pangilinan J."/>
            <person name="Ruiz-Duenas F.J."/>
            <person name="Barrasa J.M."/>
            <person name="Sanchez-Garcia M."/>
            <person name="Camarero S."/>
            <person name="Miyauchi S."/>
            <person name="Serrano A."/>
            <person name="Linde D."/>
            <person name="Babiker R."/>
            <person name="Drula E."/>
            <person name="Ayuso-Fernandez I."/>
            <person name="Pacheco R."/>
            <person name="Padilla G."/>
            <person name="Ferreira P."/>
            <person name="Barriuso J."/>
            <person name="Kellner H."/>
            <person name="Castanera R."/>
            <person name="Alfaro M."/>
            <person name="Ramirez L."/>
            <person name="Pisabarro A.G."/>
            <person name="Kuo A."/>
            <person name="Tritt A."/>
            <person name="Lipzen A."/>
            <person name="He G."/>
            <person name="Yan M."/>
            <person name="Ng V."/>
            <person name="Cullen D."/>
            <person name="Martin F."/>
            <person name="Rosso M.-N."/>
            <person name="Henrissat B."/>
            <person name="Hibbett D."/>
            <person name="Martinez A.T."/>
            <person name="Grigoriev I.V."/>
        </authorList>
    </citation>
    <scope>NUCLEOTIDE SEQUENCE</scope>
    <source>
        <strain evidence="3">CBS 506.95</strain>
    </source>
</reference>
<dbReference type="OrthoDB" id="3267855at2759"/>
<evidence type="ECO:0000256" key="1">
    <source>
        <dbReference type="SAM" id="Phobius"/>
    </source>
</evidence>
<sequence>ALLYYDYALTWTREVQFFWIRKPTLSTLLYFCCRYALAANVIYTLANANKLPAYLRPLAFIIPTHRLFSSCDAAYQISAALSVVGRFAILAVWGLRAYAVLDRNRWILIFFSSLALTVLVISIVSELARLSLTTENILLIFSVVPPELLAAMTTAYEVLSALVTTVKGCSDLRVDGKWRSKERRLTYLIMKQGLLYYGFVSLFSITALVLPNIKSLNGTFFERLMGALTIPVSGMMTARFLIHLRVWDYARIGGSSLQATNPIAFNLSESDFLDDFSRASNPLNDPLLYPELEDSSTPKGVDGLPLV</sequence>
<feature type="transmembrane region" description="Helical" evidence="1">
    <location>
        <begin position="194"/>
        <end position="213"/>
    </location>
</feature>
<dbReference type="InterPro" id="IPR045340">
    <property type="entry name" value="DUF6533"/>
</dbReference>
<keyword evidence="1" id="KW-1133">Transmembrane helix</keyword>
<organism evidence="3 4">
    <name type="scientific">Crepidotus variabilis</name>
    <dbReference type="NCBI Taxonomy" id="179855"/>
    <lineage>
        <taxon>Eukaryota</taxon>
        <taxon>Fungi</taxon>
        <taxon>Dikarya</taxon>
        <taxon>Basidiomycota</taxon>
        <taxon>Agaricomycotina</taxon>
        <taxon>Agaricomycetes</taxon>
        <taxon>Agaricomycetidae</taxon>
        <taxon>Agaricales</taxon>
        <taxon>Agaricineae</taxon>
        <taxon>Crepidotaceae</taxon>
        <taxon>Crepidotus</taxon>
    </lineage>
</organism>
<feature type="transmembrane region" description="Helical" evidence="1">
    <location>
        <begin position="148"/>
        <end position="174"/>
    </location>
</feature>
<feature type="transmembrane region" description="Helical" evidence="1">
    <location>
        <begin position="73"/>
        <end position="95"/>
    </location>
</feature>
<evidence type="ECO:0000313" key="4">
    <source>
        <dbReference type="Proteomes" id="UP000807306"/>
    </source>
</evidence>
<gene>
    <name evidence="3" type="ORF">CPB83DRAFT_760614</name>
</gene>
<keyword evidence="1" id="KW-0812">Transmembrane</keyword>
<comment type="caution">
    <text evidence="3">The sequence shown here is derived from an EMBL/GenBank/DDBJ whole genome shotgun (WGS) entry which is preliminary data.</text>
</comment>
<keyword evidence="1" id="KW-0472">Membrane</keyword>
<keyword evidence="4" id="KW-1185">Reference proteome</keyword>
<dbReference type="EMBL" id="MU157833">
    <property type="protein sequence ID" value="KAF9531958.1"/>
    <property type="molecule type" value="Genomic_DNA"/>
</dbReference>
<name>A0A9P6EN81_9AGAR</name>
<proteinExistence type="predicted"/>
<evidence type="ECO:0000259" key="2">
    <source>
        <dbReference type="Pfam" id="PF20151"/>
    </source>
</evidence>
<dbReference type="AlphaFoldDB" id="A0A9P6EN81"/>
<evidence type="ECO:0000313" key="3">
    <source>
        <dbReference type="EMBL" id="KAF9531958.1"/>
    </source>
</evidence>
<dbReference type="Pfam" id="PF20151">
    <property type="entry name" value="DUF6533"/>
    <property type="match status" value="1"/>
</dbReference>
<feature type="domain" description="DUF6533" evidence="2">
    <location>
        <begin position="1"/>
        <end position="36"/>
    </location>
</feature>
<protein>
    <recommendedName>
        <fullName evidence="2">DUF6533 domain-containing protein</fullName>
    </recommendedName>
</protein>
<feature type="non-terminal residue" evidence="3">
    <location>
        <position position="1"/>
    </location>
</feature>